<evidence type="ECO:0008006" key="5">
    <source>
        <dbReference type="Google" id="ProtNLM"/>
    </source>
</evidence>
<feature type="domain" description="Transposase MuDR plant" evidence="1">
    <location>
        <begin position="339"/>
        <end position="394"/>
    </location>
</feature>
<name>A0AAV5IFE2_9ROSI</name>
<feature type="domain" description="PB1-like" evidence="2">
    <location>
        <begin position="5"/>
        <end position="97"/>
    </location>
</feature>
<dbReference type="Pfam" id="PF03108">
    <property type="entry name" value="DBD_Tnp_Mut"/>
    <property type="match status" value="1"/>
</dbReference>
<accession>A0AAV5IFE2</accession>
<organism evidence="3 4">
    <name type="scientific">Rubroshorea leprosula</name>
    <dbReference type="NCBI Taxonomy" id="152421"/>
    <lineage>
        <taxon>Eukaryota</taxon>
        <taxon>Viridiplantae</taxon>
        <taxon>Streptophyta</taxon>
        <taxon>Embryophyta</taxon>
        <taxon>Tracheophyta</taxon>
        <taxon>Spermatophyta</taxon>
        <taxon>Magnoliopsida</taxon>
        <taxon>eudicotyledons</taxon>
        <taxon>Gunneridae</taxon>
        <taxon>Pentapetalae</taxon>
        <taxon>rosids</taxon>
        <taxon>malvids</taxon>
        <taxon>Malvales</taxon>
        <taxon>Dipterocarpaceae</taxon>
        <taxon>Rubroshorea</taxon>
    </lineage>
</organism>
<evidence type="ECO:0000259" key="1">
    <source>
        <dbReference type="Pfam" id="PF03108"/>
    </source>
</evidence>
<dbReference type="Proteomes" id="UP001054252">
    <property type="component" value="Unassembled WGS sequence"/>
</dbReference>
<dbReference type="InterPro" id="IPR058594">
    <property type="entry name" value="PB1-like_dom_pln"/>
</dbReference>
<sequence length="401" mass="45520">MGEKTLTFFHGGFFLHRLDLRYIGGDRYVQNVDEDKISYFEIRGIVIDDLKLNFSRLYYSIPQLGLEQGLFEIRNDIDALEMAEHLIEHGNVNVYIHNGLGHMLLNAPHSIHDVIEIDDDENENEDNEEIGNAIEGDHSDDEIDGDYVNEAVDISQLSSNEENQVNESIDVHWMSEDGDHMDATNSSFLGGLNVNLHHANLDQSTRDGFYVEINVLNDKDDDELINAYGKQADFWRQTHVASSNCCLLDCDDVFEVPIGVHKGKGKEIAEDINGEYKLSNSNTSIASSEGERDSDYIDSDDPGEYVSDSGNEFFAIDDALRQKTSCLVYDPTCAIPHFELGMKFQNYIQFKKAVAKYSSYKGFAPKWLRNAPDKQRIRCMAKNCPWHISATYQKGMATLKW</sequence>
<protein>
    <recommendedName>
        <fullName evidence="5">Transposase MuDR plant domain-containing protein</fullName>
    </recommendedName>
</protein>
<comment type="caution">
    <text evidence="3">The sequence shown here is derived from an EMBL/GenBank/DDBJ whole genome shotgun (WGS) entry which is preliminary data.</text>
</comment>
<dbReference type="InterPro" id="IPR004332">
    <property type="entry name" value="Transposase_MuDR"/>
</dbReference>
<evidence type="ECO:0000313" key="3">
    <source>
        <dbReference type="EMBL" id="GKU96381.1"/>
    </source>
</evidence>
<dbReference type="AlphaFoldDB" id="A0AAV5IFE2"/>
<evidence type="ECO:0000259" key="2">
    <source>
        <dbReference type="Pfam" id="PF26130"/>
    </source>
</evidence>
<reference evidence="3 4" key="1">
    <citation type="journal article" date="2021" name="Commun. Biol.">
        <title>The genome of Shorea leprosula (Dipterocarpaceae) highlights the ecological relevance of drought in aseasonal tropical rainforests.</title>
        <authorList>
            <person name="Ng K.K.S."/>
            <person name="Kobayashi M.J."/>
            <person name="Fawcett J.A."/>
            <person name="Hatakeyama M."/>
            <person name="Paape T."/>
            <person name="Ng C.H."/>
            <person name="Ang C.C."/>
            <person name="Tnah L.H."/>
            <person name="Lee C.T."/>
            <person name="Nishiyama T."/>
            <person name="Sese J."/>
            <person name="O'Brien M.J."/>
            <person name="Copetti D."/>
            <person name="Mohd Noor M.I."/>
            <person name="Ong R.C."/>
            <person name="Putra M."/>
            <person name="Sireger I.Z."/>
            <person name="Indrioko S."/>
            <person name="Kosugi Y."/>
            <person name="Izuno A."/>
            <person name="Isagi Y."/>
            <person name="Lee S.L."/>
            <person name="Shimizu K.K."/>
        </authorList>
    </citation>
    <scope>NUCLEOTIDE SEQUENCE [LARGE SCALE GENOMIC DNA]</scope>
    <source>
        <strain evidence="3">214</strain>
    </source>
</reference>
<dbReference type="Pfam" id="PF26130">
    <property type="entry name" value="PB1-like"/>
    <property type="match status" value="1"/>
</dbReference>
<dbReference type="EMBL" id="BPVZ01000010">
    <property type="protein sequence ID" value="GKU96381.1"/>
    <property type="molecule type" value="Genomic_DNA"/>
</dbReference>
<gene>
    <name evidence="3" type="ORF">SLEP1_g9622</name>
</gene>
<evidence type="ECO:0000313" key="4">
    <source>
        <dbReference type="Proteomes" id="UP001054252"/>
    </source>
</evidence>
<keyword evidence="4" id="KW-1185">Reference proteome</keyword>
<proteinExistence type="predicted"/>